<accession>G3IA82</accession>
<dbReference type="AlphaFoldDB" id="G3IA82"/>
<dbReference type="EMBL" id="JH001672">
    <property type="protein sequence ID" value="EGV99743.1"/>
    <property type="molecule type" value="Genomic_DNA"/>
</dbReference>
<protein>
    <submittedName>
        <fullName evidence="1">Retrovirus-related Pol polyprotein LINE-1</fullName>
    </submittedName>
</protein>
<gene>
    <name evidence="1" type="ORF">I79_020499</name>
</gene>
<organism evidence="1 2">
    <name type="scientific">Cricetulus griseus</name>
    <name type="common">Chinese hamster</name>
    <name type="synonym">Cricetulus barabensis griseus</name>
    <dbReference type="NCBI Taxonomy" id="10029"/>
    <lineage>
        <taxon>Eukaryota</taxon>
        <taxon>Metazoa</taxon>
        <taxon>Chordata</taxon>
        <taxon>Craniata</taxon>
        <taxon>Vertebrata</taxon>
        <taxon>Euteleostomi</taxon>
        <taxon>Mammalia</taxon>
        <taxon>Eutheria</taxon>
        <taxon>Euarchontoglires</taxon>
        <taxon>Glires</taxon>
        <taxon>Rodentia</taxon>
        <taxon>Myomorpha</taxon>
        <taxon>Muroidea</taxon>
        <taxon>Cricetidae</taxon>
        <taxon>Cricetinae</taxon>
        <taxon>Cricetulus</taxon>
    </lineage>
</organism>
<proteinExistence type="predicted"/>
<sequence length="54" mass="5972">MELEIVIKSLPTIKRPLPGVSNAEFYQNFKEELVPILKLLHTTETEGSSANSGT</sequence>
<name>G3IA82_CRIGR</name>
<dbReference type="Proteomes" id="UP000001075">
    <property type="component" value="Unassembled WGS sequence"/>
</dbReference>
<evidence type="ECO:0000313" key="1">
    <source>
        <dbReference type="EMBL" id="EGV99743.1"/>
    </source>
</evidence>
<evidence type="ECO:0000313" key="2">
    <source>
        <dbReference type="Proteomes" id="UP000001075"/>
    </source>
</evidence>
<dbReference type="InParanoid" id="G3IA82"/>
<reference evidence="2" key="1">
    <citation type="journal article" date="2011" name="Nat. Biotechnol.">
        <title>The genomic sequence of the Chinese hamster ovary (CHO)-K1 cell line.</title>
        <authorList>
            <person name="Xu X."/>
            <person name="Nagarajan H."/>
            <person name="Lewis N.E."/>
            <person name="Pan S."/>
            <person name="Cai Z."/>
            <person name="Liu X."/>
            <person name="Chen W."/>
            <person name="Xie M."/>
            <person name="Wang W."/>
            <person name="Hammond S."/>
            <person name="Andersen M.R."/>
            <person name="Neff N."/>
            <person name="Passarelli B."/>
            <person name="Koh W."/>
            <person name="Fan H.C."/>
            <person name="Wang J."/>
            <person name="Gui Y."/>
            <person name="Lee K.H."/>
            <person name="Betenbaugh M.J."/>
            <person name="Quake S.R."/>
            <person name="Famili I."/>
            <person name="Palsson B.O."/>
            <person name="Wang J."/>
        </authorList>
    </citation>
    <scope>NUCLEOTIDE SEQUENCE [LARGE SCALE GENOMIC DNA]</scope>
    <source>
        <strain evidence="2">CHO K1 cell line</strain>
    </source>
</reference>